<proteinExistence type="predicted"/>
<evidence type="ECO:0000313" key="2">
    <source>
        <dbReference type="Proteomes" id="UP000183129"/>
    </source>
</evidence>
<organism evidence="1 2">
    <name type="scientific">Pedobacter antarcticus</name>
    <dbReference type="NCBI Taxonomy" id="34086"/>
    <lineage>
        <taxon>Bacteria</taxon>
        <taxon>Pseudomonadati</taxon>
        <taxon>Bacteroidota</taxon>
        <taxon>Sphingobacteriia</taxon>
        <taxon>Sphingobacteriales</taxon>
        <taxon>Sphingobacteriaceae</taxon>
        <taxon>Pedobacter</taxon>
    </lineage>
</organism>
<name>A0A1I2GLN8_9SPHI</name>
<protein>
    <submittedName>
        <fullName evidence="1">Uncharacterized protein</fullName>
    </submittedName>
</protein>
<dbReference type="Proteomes" id="UP000183129">
    <property type="component" value="Unassembled WGS sequence"/>
</dbReference>
<accession>A0A1I2GLN8</accession>
<evidence type="ECO:0000313" key="1">
    <source>
        <dbReference type="EMBL" id="SFF18495.1"/>
    </source>
</evidence>
<dbReference type="AlphaFoldDB" id="A0A1I2GLN8"/>
<dbReference type="EMBL" id="FONS01000006">
    <property type="protein sequence ID" value="SFF18495.1"/>
    <property type="molecule type" value="Genomic_DNA"/>
</dbReference>
<gene>
    <name evidence="1" type="ORF">SAMN03003324_02732</name>
</gene>
<sequence length="64" mass="7369">MIQSSKLLFNIQPKHIQFLGFSIKKKTLAGLRNFEIRYLISFQEYLSLTAIIGNSIQRSALPIE</sequence>
<reference evidence="1 2" key="1">
    <citation type="submission" date="2016-10" db="EMBL/GenBank/DDBJ databases">
        <authorList>
            <person name="de Groot N.N."/>
        </authorList>
    </citation>
    <scope>NUCLEOTIDE SEQUENCE [LARGE SCALE GENOMIC DNA]</scope>
    <source>
        <strain evidence="1 2">ATCC 51969</strain>
    </source>
</reference>